<evidence type="ECO:0000256" key="2">
    <source>
        <dbReference type="ARBA" id="ARBA00022448"/>
    </source>
</evidence>
<evidence type="ECO:0000256" key="6">
    <source>
        <dbReference type="ARBA" id="ARBA00023136"/>
    </source>
</evidence>
<dbReference type="AlphaFoldDB" id="A0A1B2AAZ0"/>
<dbReference type="PANTHER" id="PTHR40980">
    <property type="entry name" value="PLUG DOMAIN-CONTAINING PROTEIN"/>
    <property type="match status" value="1"/>
</dbReference>
<keyword evidence="11" id="KW-1185">Reference proteome</keyword>
<dbReference type="PANTHER" id="PTHR40980:SF3">
    <property type="entry name" value="TONB-DEPENDENT RECEPTOR-LIKE BETA-BARREL DOMAIN-CONTAINING PROTEIN"/>
    <property type="match status" value="1"/>
</dbReference>
<proteinExistence type="inferred from homology"/>
<sequence length="212" mass="23422">MRGGNASVALFQRNVNGFISTLTSDVPDGEFGTLRLTRPFNSGRGRIRGFEAGFRTFLRASFLSDFLDNFGVLANYTYIDATNELPALAAGDQPGRQAFTNVSKHIANAAVFYENKVMSLRAAYNYRSSFVSEYSSTNADPVFRPLVEDGRGSLDVNATLSPVENITLYASATNILGEAAQNRRAFNDAGDSFPFQTRFLESVYRLGVRFRF</sequence>
<organism evidence="10 11">
    <name type="scientific">Tsuneonella dongtanensis</name>
    <dbReference type="NCBI Taxonomy" id="692370"/>
    <lineage>
        <taxon>Bacteria</taxon>
        <taxon>Pseudomonadati</taxon>
        <taxon>Pseudomonadota</taxon>
        <taxon>Alphaproteobacteria</taxon>
        <taxon>Sphingomonadales</taxon>
        <taxon>Erythrobacteraceae</taxon>
        <taxon>Tsuneonella</taxon>
    </lineage>
</organism>
<comment type="subcellular location">
    <subcellularLocation>
        <location evidence="1 8">Cell outer membrane</location>
        <topology evidence="1 8">Multi-pass membrane protein</topology>
    </subcellularLocation>
</comment>
<reference evidence="10 11" key="1">
    <citation type="submission" date="2016-07" db="EMBL/GenBank/DDBJ databases">
        <title>Complete genome sequence of Altererythrobacter dongtanensis KCTC 22672, a type strain with esterase isolated from tidal flat.</title>
        <authorList>
            <person name="Cheng H."/>
            <person name="Wu Y.-H."/>
            <person name="Zhou P."/>
            <person name="Huo Y.-Y."/>
            <person name="Wang C.-S."/>
            <person name="Xu X.-W."/>
        </authorList>
    </citation>
    <scope>NUCLEOTIDE SEQUENCE [LARGE SCALE GENOMIC DNA]</scope>
    <source>
        <strain evidence="10 11">KCTC 22672</strain>
    </source>
</reference>
<dbReference type="EMBL" id="CP016591">
    <property type="protein sequence ID" value="ANY19330.1"/>
    <property type="molecule type" value="Genomic_DNA"/>
</dbReference>
<dbReference type="Proteomes" id="UP000092932">
    <property type="component" value="Chromosome"/>
</dbReference>
<feature type="domain" description="TonB-dependent receptor-like beta-barrel" evidence="9">
    <location>
        <begin position="3"/>
        <end position="175"/>
    </location>
</feature>
<evidence type="ECO:0000256" key="3">
    <source>
        <dbReference type="ARBA" id="ARBA00022452"/>
    </source>
</evidence>
<dbReference type="STRING" id="692370.A6F68_00804"/>
<evidence type="ECO:0000259" key="9">
    <source>
        <dbReference type="Pfam" id="PF00593"/>
    </source>
</evidence>
<dbReference type="SUPFAM" id="SSF56935">
    <property type="entry name" value="Porins"/>
    <property type="match status" value="1"/>
</dbReference>
<dbReference type="KEGG" id="ado:A6F68_00804"/>
<dbReference type="PROSITE" id="PS52016">
    <property type="entry name" value="TONB_DEPENDENT_REC_3"/>
    <property type="match status" value="1"/>
</dbReference>
<keyword evidence="7 8" id="KW-0998">Cell outer membrane</keyword>
<protein>
    <recommendedName>
        <fullName evidence="9">TonB-dependent receptor-like beta-barrel domain-containing protein</fullName>
    </recommendedName>
</protein>
<dbReference type="Gene3D" id="2.40.170.20">
    <property type="entry name" value="TonB-dependent receptor, beta-barrel domain"/>
    <property type="match status" value="1"/>
</dbReference>
<dbReference type="Pfam" id="PF00593">
    <property type="entry name" value="TonB_dep_Rec_b-barrel"/>
    <property type="match status" value="1"/>
</dbReference>
<dbReference type="InterPro" id="IPR036942">
    <property type="entry name" value="Beta-barrel_TonB_sf"/>
</dbReference>
<dbReference type="GO" id="GO:0009279">
    <property type="term" value="C:cell outer membrane"/>
    <property type="evidence" value="ECO:0007669"/>
    <property type="project" value="UniProtKB-SubCell"/>
</dbReference>
<comment type="similarity">
    <text evidence="8">Belongs to the TonB-dependent receptor family.</text>
</comment>
<evidence type="ECO:0000256" key="7">
    <source>
        <dbReference type="ARBA" id="ARBA00023237"/>
    </source>
</evidence>
<keyword evidence="6 8" id="KW-0472">Membrane</keyword>
<keyword evidence="5" id="KW-0798">TonB box</keyword>
<evidence type="ECO:0000256" key="4">
    <source>
        <dbReference type="ARBA" id="ARBA00022692"/>
    </source>
</evidence>
<keyword evidence="3 8" id="KW-1134">Transmembrane beta strand</keyword>
<evidence type="ECO:0000313" key="10">
    <source>
        <dbReference type="EMBL" id="ANY19330.1"/>
    </source>
</evidence>
<evidence type="ECO:0000256" key="1">
    <source>
        <dbReference type="ARBA" id="ARBA00004571"/>
    </source>
</evidence>
<gene>
    <name evidence="10" type="ORF">A6F68_00804</name>
</gene>
<accession>A0A1B2AAZ0</accession>
<keyword evidence="4 8" id="KW-0812">Transmembrane</keyword>
<dbReference type="InterPro" id="IPR039426">
    <property type="entry name" value="TonB-dep_rcpt-like"/>
</dbReference>
<keyword evidence="2 8" id="KW-0813">Transport</keyword>
<evidence type="ECO:0000313" key="11">
    <source>
        <dbReference type="Proteomes" id="UP000092932"/>
    </source>
</evidence>
<dbReference type="InterPro" id="IPR000531">
    <property type="entry name" value="Beta-barrel_TonB"/>
</dbReference>
<evidence type="ECO:0000256" key="8">
    <source>
        <dbReference type="PROSITE-ProRule" id="PRU01360"/>
    </source>
</evidence>
<name>A0A1B2AAZ0_9SPHN</name>
<evidence type="ECO:0000256" key="5">
    <source>
        <dbReference type="ARBA" id="ARBA00023077"/>
    </source>
</evidence>